<dbReference type="Proteomes" id="UP000184330">
    <property type="component" value="Unassembled WGS sequence"/>
</dbReference>
<evidence type="ECO:0000313" key="5">
    <source>
        <dbReference type="EMBL" id="CZR56341.1"/>
    </source>
</evidence>
<gene>
    <name evidence="5" type="ORF">PAC_06229</name>
</gene>
<dbReference type="EMBL" id="FJOG01000008">
    <property type="protein sequence ID" value="CZR56341.1"/>
    <property type="molecule type" value="Genomic_DNA"/>
</dbReference>
<proteinExistence type="predicted"/>
<dbReference type="AlphaFoldDB" id="A0A1L7WU82"/>
<dbReference type="Pfam" id="PF24883">
    <property type="entry name" value="NPHP3_N"/>
    <property type="match status" value="1"/>
</dbReference>
<reference evidence="5 6" key="1">
    <citation type="submission" date="2016-03" db="EMBL/GenBank/DDBJ databases">
        <authorList>
            <person name="Ploux O."/>
        </authorList>
    </citation>
    <scope>NUCLEOTIDE SEQUENCE [LARGE SCALE GENOMIC DNA]</scope>
    <source>
        <strain evidence="5 6">UAMH 11012</strain>
    </source>
</reference>
<name>A0A1L7WU82_9HELO</name>
<organism evidence="5 6">
    <name type="scientific">Phialocephala subalpina</name>
    <dbReference type="NCBI Taxonomy" id="576137"/>
    <lineage>
        <taxon>Eukaryota</taxon>
        <taxon>Fungi</taxon>
        <taxon>Dikarya</taxon>
        <taxon>Ascomycota</taxon>
        <taxon>Pezizomycotina</taxon>
        <taxon>Leotiomycetes</taxon>
        <taxon>Helotiales</taxon>
        <taxon>Mollisiaceae</taxon>
        <taxon>Phialocephala</taxon>
        <taxon>Phialocephala fortinii species complex</taxon>
    </lineage>
</organism>
<dbReference type="Pfam" id="PF24809">
    <property type="entry name" value="DUF7708"/>
    <property type="match status" value="1"/>
</dbReference>
<protein>
    <submittedName>
        <fullName evidence="5">Uncharacterized protein</fullName>
    </submittedName>
</protein>
<dbReference type="OrthoDB" id="61900at2759"/>
<dbReference type="InterPro" id="IPR056884">
    <property type="entry name" value="NPHP3-like_N"/>
</dbReference>
<feature type="compositionally biased region" description="Polar residues" evidence="2">
    <location>
        <begin position="1"/>
        <end position="11"/>
    </location>
</feature>
<evidence type="ECO:0000256" key="1">
    <source>
        <dbReference type="ARBA" id="ARBA00022737"/>
    </source>
</evidence>
<evidence type="ECO:0000259" key="3">
    <source>
        <dbReference type="Pfam" id="PF24809"/>
    </source>
</evidence>
<keyword evidence="6" id="KW-1185">Reference proteome</keyword>
<evidence type="ECO:0000259" key="4">
    <source>
        <dbReference type="Pfam" id="PF24883"/>
    </source>
</evidence>
<evidence type="ECO:0000313" key="6">
    <source>
        <dbReference type="Proteomes" id="UP000184330"/>
    </source>
</evidence>
<accession>A0A1L7WU82</accession>
<dbReference type="InterPro" id="IPR056125">
    <property type="entry name" value="DUF7708"/>
</dbReference>
<keyword evidence="1" id="KW-0677">Repeat</keyword>
<feature type="region of interest" description="Disordered" evidence="2">
    <location>
        <begin position="1"/>
        <end position="21"/>
    </location>
</feature>
<feature type="domain" description="Nephrocystin 3-like N-terminal" evidence="4">
    <location>
        <begin position="361"/>
        <end position="514"/>
    </location>
</feature>
<evidence type="ECO:0000256" key="2">
    <source>
        <dbReference type="SAM" id="MobiDB-lite"/>
    </source>
</evidence>
<feature type="domain" description="DUF7708" evidence="3">
    <location>
        <begin position="148"/>
        <end position="273"/>
    </location>
</feature>
<sequence length="590" mass="67913">MATATMSSTKQPARLDTKRAGWMNNWRGDPSLEDPSLQDFPWNKWYQAGNENDSVIYERARRACREANEDLKLGSFDIEQGHVSRKLIENAPIRLVKPQEFTDQMVKDLITKELEKAEVVKSSKPEWKKKCADLGYVIAGVATKLKPTIDLLMPQSLEYTLPYGCLMLIFTGSIARRDKKDAAFEIMRTLSDDVPAFEFYKEMFPTTEMKVTLVSFYIQTLDLLWRLAKYSSLGFLAQLGDALFPRQKYTFVKYTAPIKATAIKLKNLCDAEIKALHVEIQTLLNVHAHELQTLGLHIDRFENNRKVSDHAMARRHVSELLDVWNDEVGDIEHELQSWQKLHFSTAQRDHWTSNGILPCLTKWRDLSSNSILWICSEDQGRQSWMTEFSLDLIRLCQTQGQIIGFALCDRPNGVKWDSKMLLKHLICQLLHLNPSLSLEEPEAFGIRAFRRAQTLKSTVRLLTLIIQRLGPVLLIIDRLDLCSRDAKAFRGKNVVQRLSELVKMFPKSLKIIITTSKIVTVEEIPGLPISFATIHTRRKLRRKYEDAERASDQRLLLRCQRNLSLPLSEAETARLRRRGWIRRSSSSGDD</sequence>